<proteinExistence type="predicted"/>
<feature type="transmembrane region" description="Helical" evidence="2">
    <location>
        <begin position="187"/>
        <end position="211"/>
    </location>
</feature>
<evidence type="ECO:0000313" key="4">
    <source>
        <dbReference type="EMBL" id="CCC48865.1"/>
    </source>
</evidence>
<dbReference type="GO" id="GO:0005783">
    <property type="term" value="C:endoplasmic reticulum"/>
    <property type="evidence" value="ECO:0007669"/>
    <property type="project" value="TreeGrafter"/>
</dbReference>
<dbReference type="PROSITE" id="PS51257">
    <property type="entry name" value="PROKAR_LIPOPROTEIN"/>
    <property type="match status" value="1"/>
</dbReference>
<dbReference type="EMBL" id="HE573023">
    <property type="protein sequence ID" value="CCC48865.1"/>
    <property type="molecule type" value="Genomic_DNA"/>
</dbReference>
<name>G0TY20_TRYVY</name>
<dbReference type="VEuPathDB" id="TriTrypDB:TvY486_0702020"/>
<feature type="region of interest" description="Disordered" evidence="1">
    <location>
        <begin position="215"/>
        <end position="239"/>
    </location>
</feature>
<dbReference type="OMA" id="HMEMGTG"/>
<accession>G0TY20</accession>
<organism evidence="4">
    <name type="scientific">Trypanosoma vivax (strain Y486)</name>
    <dbReference type="NCBI Taxonomy" id="1055687"/>
    <lineage>
        <taxon>Eukaryota</taxon>
        <taxon>Discoba</taxon>
        <taxon>Euglenozoa</taxon>
        <taxon>Kinetoplastea</taxon>
        <taxon>Metakinetoplastina</taxon>
        <taxon>Trypanosomatida</taxon>
        <taxon>Trypanosomatidae</taxon>
        <taxon>Trypanosoma</taxon>
        <taxon>Duttonella</taxon>
    </lineage>
</organism>
<dbReference type="AlphaFoldDB" id="G0TY20"/>
<keyword evidence="2" id="KW-0812">Transmembrane</keyword>
<reference evidence="4" key="1">
    <citation type="journal article" date="2012" name="Proc. Natl. Acad. Sci. U.S.A.">
        <title>Antigenic diversity is generated by distinct evolutionary mechanisms in African trypanosome species.</title>
        <authorList>
            <person name="Jackson A.P."/>
            <person name="Berry A."/>
            <person name="Aslett M."/>
            <person name="Allison H.C."/>
            <person name="Burton P."/>
            <person name="Vavrova-Anderson J."/>
            <person name="Brown R."/>
            <person name="Browne H."/>
            <person name="Corton N."/>
            <person name="Hauser H."/>
            <person name="Gamble J."/>
            <person name="Gilderthorp R."/>
            <person name="Marcello L."/>
            <person name="McQuillan J."/>
            <person name="Otto T.D."/>
            <person name="Quail M.A."/>
            <person name="Sanders M.J."/>
            <person name="van Tonder A."/>
            <person name="Ginger M.L."/>
            <person name="Field M.C."/>
            <person name="Barry J.D."/>
            <person name="Hertz-Fowler C."/>
            <person name="Berriman M."/>
        </authorList>
    </citation>
    <scope>NUCLEOTIDE SEQUENCE</scope>
    <source>
        <strain evidence="4">Y486</strain>
    </source>
</reference>
<keyword evidence="2" id="KW-0472">Membrane</keyword>
<evidence type="ECO:0000256" key="2">
    <source>
        <dbReference type="SAM" id="Phobius"/>
    </source>
</evidence>
<gene>
    <name evidence="4" type="ORF">TVY486_0702020</name>
</gene>
<keyword evidence="2" id="KW-1133">Transmembrane helix</keyword>
<keyword evidence="3" id="KW-0732">Signal</keyword>
<feature type="compositionally biased region" description="Basic and acidic residues" evidence="1">
    <location>
        <begin position="221"/>
        <end position="234"/>
    </location>
</feature>
<evidence type="ECO:0000256" key="3">
    <source>
        <dbReference type="SAM" id="SignalP"/>
    </source>
</evidence>
<dbReference type="PANTHER" id="PTHR12924">
    <property type="entry name" value="TRANSLOCON-ASSOCIATED PROTEIN, ALPHA SUBUNIT"/>
    <property type="match status" value="1"/>
</dbReference>
<sequence>MCVLRGSTPLLLVALLAASCSFATLRAYAEAQANAEEVKVTGDDTNFGNEEVRPAPTVQVIFPKSQVATTPTLPAGSRADGVIGYRNNDPKSNHTIIVVVGGISPLNVYDKMLQNFSAVRHARQVLSGETVSLHYSFTPHPLLEPNEYNLALGLFYTQSATNETHYVNVFNDTVTIDASLDTDPQTYLTYLVLIVLMGVIGYYAAGAFGIFRHGQKGSGSGERRRVEVGTRGEGYDPDYVSSEHLRYKEAVLQRKNSQSPKRTK</sequence>
<evidence type="ECO:0000256" key="1">
    <source>
        <dbReference type="SAM" id="MobiDB-lite"/>
    </source>
</evidence>
<dbReference type="PANTHER" id="PTHR12924:SF0">
    <property type="entry name" value="TRANSLOCON-ASSOCIATED PROTEIN SUBUNIT ALPHA"/>
    <property type="match status" value="1"/>
</dbReference>
<feature type="signal peptide" evidence="3">
    <location>
        <begin position="1"/>
        <end position="31"/>
    </location>
</feature>
<feature type="chain" id="PRO_5003410195" evidence="3">
    <location>
        <begin position="32"/>
        <end position="264"/>
    </location>
</feature>
<protein>
    <submittedName>
        <fullName evidence="4">Uncharacterized protein</fullName>
    </submittedName>
</protein>